<dbReference type="Proteomes" id="UP000252519">
    <property type="component" value="Unassembled WGS sequence"/>
</dbReference>
<accession>A0A368FUM0</accession>
<keyword evidence="2" id="KW-1185">Reference proteome</keyword>
<organism evidence="1 2">
    <name type="scientific">Ancylostoma caninum</name>
    <name type="common">Dog hookworm</name>
    <dbReference type="NCBI Taxonomy" id="29170"/>
    <lineage>
        <taxon>Eukaryota</taxon>
        <taxon>Metazoa</taxon>
        <taxon>Ecdysozoa</taxon>
        <taxon>Nematoda</taxon>
        <taxon>Chromadorea</taxon>
        <taxon>Rhabditida</taxon>
        <taxon>Rhabditina</taxon>
        <taxon>Rhabditomorpha</taxon>
        <taxon>Strongyloidea</taxon>
        <taxon>Ancylostomatidae</taxon>
        <taxon>Ancylostomatinae</taxon>
        <taxon>Ancylostoma</taxon>
    </lineage>
</organism>
<dbReference type="AlphaFoldDB" id="A0A368FUM0"/>
<gene>
    <name evidence="1" type="ORF">ANCCAN_18981</name>
</gene>
<dbReference type="OrthoDB" id="265795at2759"/>
<proteinExistence type="predicted"/>
<name>A0A368FUM0_ANCCA</name>
<protein>
    <submittedName>
        <fullName evidence="1">Uncharacterized protein</fullName>
    </submittedName>
</protein>
<sequence>MVPSPRKTRTSPRKKAWASPAKASIASISSIFNEAEFSPLNSSWAEITANDESLNESLRESLSKSDARRNRKAAIPKKVNNNLHDFMNSVFLEEKLIHGCD</sequence>
<evidence type="ECO:0000313" key="2">
    <source>
        <dbReference type="Proteomes" id="UP000252519"/>
    </source>
</evidence>
<comment type="caution">
    <text evidence="1">The sequence shown here is derived from an EMBL/GenBank/DDBJ whole genome shotgun (WGS) entry which is preliminary data.</text>
</comment>
<reference evidence="1 2" key="1">
    <citation type="submission" date="2014-10" db="EMBL/GenBank/DDBJ databases">
        <title>Draft genome of the hookworm Ancylostoma caninum.</title>
        <authorList>
            <person name="Mitreva M."/>
        </authorList>
    </citation>
    <scope>NUCLEOTIDE SEQUENCE [LARGE SCALE GENOMIC DNA]</scope>
    <source>
        <strain evidence="1 2">Baltimore</strain>
    </source>
</reference>
<evidence type="ECO:0000313" key="1">
    <source>
        <dbReference type="EMBL" id="RCN35168.1"/>
    </source>
</evidence>
<dbReference type="EMBL" id="JOJR01000694">
    <property type="protein sequence ID" value="RCN35168.1"/>
    <property type="molecule type" value="Genomic_DNA"/>
</dbReference>
<dbReference type="STRING" id="29170.A0A368FUM0"/>